<evidence type="ECO:0000256" key="3">
    <source>
        <dbReference type="ARBA" id="ARBA00001966"/>
    </source>
</evidence>
<evidence type="ECO:0000256" key="7">
    <source>
        <dbReference type="ARBA" id="ARBA00022691"/>
    </source>
</evidence>
<feature type="binding site" evidence="14">
    <location>
        <position position="119"/>
    </location>
    <ligand>
        <name>[4Fe-4S] cluster</name>
        <dbReference type="ChEBI" id="CHEBI:49883"/>
        <note>4Fe-4S-S-AdoMet</note>
    </ligand>
</feature>
<dbReference type="GO" id="GO:0046872">
    <property type="term" value="F:metal ion binding"/>
    <property type="evidence" value="ECO:0007669"/>
    <property type="project" value="UniProtKB-KW"/>
</dbReference>
<dbReference type="Gene3D" id="3.20.20.70">
    <property type="entry name" value="Aldolase class I"/>
    <property type="match status" value="1"/>
</dbReference>
<dbReference type="GO" id="GO:0016853">
    <property type="term" value="F:isomerase activity"/>
    <property type="evidence" value="ECO:0007669"/>
    <property type="project" value="UniProtKB-KW"/>
</dbReference>
<organism evidence="17 18">
    <name type="scientific">Echinimonas agarilytica</name>
    <dbReference type="NCBI Taxonomy" id="1215918"/>
    <lineage>
        <taxon>Bacteria</taxon>
        <taxon>Pseudomonadati</taxon>
        <taxon>Pseudomonadota</taxon>
        <taxon>Gammaproteobacteria</taxon>
        <taxon>Alteromonadales</taxon>
        <taxon>Echinimonadaceae</taxon>
        <taxon>Echinimonas</taxon>
    </lineage>
</organism>
<comment type="catalytic activity">
    <reaction evidence="1">
        <text>L-lysine = D-beta-lysine</text>
        <dbReference type="Rhea" id="RHEA:44148"/>
        <dbReference type="ChEBI" id="CHEBI:32551"/>
        <dbReference type="ChEBI" id="CHEBI:84138"/>
    </reaction>
</comment>
<evidence type="ECO:0000256" key="5">
    <source>
        <dbReference type="ARBA" id="ARBA00022363"/>
    </source>
</evidence>
<keyword evidence="18" id="KW-1185">Reference proteome</keyword>
<comment type="cofactor">
    <cofactor evidence="3">
        <name>[4Fe-4S] cluster</name>
        <dbReference type="ChEBI" id="CHEBI:49883"/>
    </cofactor>
</comment>
<keyword evidence="7" id="KW-0949">S-adenosyl-L-methionine</keyword>
<accession>A0AA41W4B2</accession>
<keyword evidence="11 14" id="KW-0411">Iron-sulfur</keyword>
<evidence type="ECO:0000256" key="2">
    <source>
        <dbReference type="ARBA" id="ARBA00001933"/>
    </source>
</evidence>
<evidence type="ECO:0000256" key="15">
    <source>
        <dbReference type="PIRSR" id="PIRSR603739-50"/>
    </source>
</evidence>
<dbReference type="PIRSF" id="PIRSF004911">
    <property type="entry name" value="DUF160"/>
    <property type="match status" value="1"/>
</dbReference>
<evidence type="ECO:0000256" key="6">
    <source>
        <dbReference type="ARBA" id="ARBA00022485"/>
    </source>
</evidence>
<evidence type="ECO:0000256" key="12">
    <source>
        <dbReference type="ARBA" id="ARBA00023235"/>
    </source>
</evidence>
<dbReference type="InterPro" id="IPR013785">
    <property type="entry name" value="Aldolase_TIM"/>
</dbReference>
<dbReference type="NCBIfam" id="TIGR03821">
    <property type="entry name" value="EFP_modif_epmB"/>
    <property type="match status" value="1"/>
</dbReference>
<sequence length="340" mass="38578">MTYEISTQSTEHPPWQWQLKHAITTPEQLLAALSINPEQLSDQGLARRLFPLRVPRAFVEKMVPGDIHDPLFRQVWPDAQEFIDAPGYVADPLQEHGSATPGLIHKYKSRVLLVVRGGCAINCRYCFRRHFPYAENKPGEHRWQDALSHIANHSEINEVILSGGDPLMANDQQLFNLLNSLEQIPHLKRIRIHSRMPVVIPERLTDALKQRLANARLKTILVLHVNHANEIDDRLSKRLLEWKKAGIWLLNQAVILKGINDSVAAQVDLSEALFDGGIQPYYLHAFDPVSGAAHFDVDDDTARQICQGMLAELPGFLVPKLVREIPDRSSKTPLDLKLRF</sequence>
<feature type="domain" description="Radical SAM core" evidence="16">
    <location>
        <begin position="105"/>
        <end position="335"/>
    </location>
</feature>
<reference evidence="17 18" key="1">
    <citation type="journal article" date="2013" name="Antonie Van Leeuwenhoek">
        <title>Echinimonas agarilytica gen. nov., sp. nov., a new gammaproteobacterium isolated from the sea urchin Strongylocentrotus intermedius.</title>
        <authorList>
            <person name="Nedashkovskaya O.I."/>
            <person name="Stenkova A.M."/>
            <person name="Zhukova N.V."/>
            <person name="Van Trappen S."/>
            <person name="Lee J.S."/>
            <person name="Kim S.B."/>
        </authorList>
    </citation>
    <scope>NUCLEOTIDE SEQUENCE [LARGE SCALE GENOMIC DNA]</scope>
    <source>
        <strain evidence="17 18">KMM 6351</strain>
    </source>
</reference>
<feature type="binding site" evidence="14">
    <location>
        <position position="126"/>
    </location>
    <ligand>
        <name>[4Fe-4S] cluster</name>
        <dbReference type="ChEBI" id="CHEBI:49883"/>
        <note>4Fe-4S-S-AdoMet</note>
    </ligand>
</feature>
<dbReference type="CDD" id="cd01335">
    <property type="entry name" value="Radical_SAM"/>
    <property type="match status" value="1"/>
</dbReference>
<dbReference type="Pfam" id="PF04055">
    <property type="entry name" value="Radical_SAM"/>
    <property type="match status" value="1"/>
</dbReference>
<evidence type="ECO:0000256" key="14">
    <source>
        <dbReference type="PIRSR" id="PIRSR004911-1"/>
    </source>
</evidence>
<keyword evidence="8 14" id="KW-0479">Metal-binding</keyword>
<proteinExistence type="inferred from homology"/>
<evidence type="ECO:0000313" key="17">
    <source>
        <dbReference type="EMBL" id="MCM2678423.1"/>
    </source>
</evidence>
<dbReference type="PANTHER" id="PTHR30538">
    <property type="entry name" value="LYSINE 2,3-AMINOMUTASE-RELATED"/>
    <property type="match status" value="1"/>
</dbReference>
<dbReference type="InterPro" id="IPR022462">
    <property type="entry name" value="EpmB"/>
</dbReference>
<dbReference type="PANTHER" id="PTHR30538:SF1">
    <property type="entry name" value="L-LYSINE 2,3-AMINOMUTASE"/>
    <property type="match status" value="1"/>
</dbReference>
<comment type="similarity">
    <text evidence="4">Belongs to the radical SAM superfamily. KamA family.</text>
</comment>
<dbReference type="NCBIfam" id="TIGR00238">
    <property type="entry name" value="KamA family radical SAM protein"/>
    <property type="match status" value="1"/>
</dbReference>
<dbReference type="SFLD" id="SFLDF00314">
    <property type="entry name" value="L-lysine_2_3-aminomutase_(yjeK"/>
    <property type="match status" value="1"/>
</dbReference>
<evidence type="ECO:0000256" key="11">
    <source>
        <dbReference type="ARBA" id="ARBA00023014"/>
    </source>
</evidence>
<dbReference type="SFLD" id="SFLDS00029">
    <property type="entry name" value="Radical_SAM"/>
    <property type="match status" value="1"/>
</dbReference>
<dbReference type="InterPro" id="IPR007197">
    <property type="entry name" value="rSAM"/>
</dbReference>
<protein>
    <recommendedName>
        <fullName evidence="5">L-lysine 2,3-aminomutase</fullName>
    </recommendedName>
    <alternativeName>
        <fullName evidence="13">EF-P post-translational modification enzyme B</fullName>
    </alternativeName>
</protein>
<evidence type="ECO:0000256" key="4">
    <source>
        <dbReference type="ARBA" id="ARBA00008703"/>
    </source>
</evidence>
<evidence type="ECO:0000256" key="1">
    <source>
        <dbReference type="ARBA" id="ARBA00001352"/>
    </source>
</evidence>
<dbReference type="Proteomes" id="UP001165393">
    <property type="component" value="Unassembled WGS sequence"/>
</dbReference>
<feature type="modified residue" description="N6-(pyridoxal phosphate)lysine" evidence="15">
    <location>
        <position position="331"/>
    </location>
</feature>
<feature type="binding site" evidence="14">
    <location>
        <position position="123"/>
    </location>
    <ligand>
        <name>[4Fe-4S] cluster</name>
        <dbReference type="ChEBI" id="CHEBI:49883"/>
        <note>4Fe-4S-S-AdoMet</note>
    </ligand>
</feature>
<gene>
    <name evidence="17" type="primary">epmB</name>
    <name evidence="17" type="ORF">NAF29_01895</name>
</gene>
<dbReference type="SUPFAM" id="SSF102114">
    <property type="entry name" value="Radical SAM enzymes"/>
    <property type="match status" value="1"/>
</dbReference>
<dbReference type="EMBL" id="JAMQGP010000001">
    <property type="protein sequence ID" value="MCM2678423.1"/>
    <property type="molecule type" value="Genomic_DNA"/>
</dbReference>
<dbReference type="InterPro" id="IPR058240">
    <property type="entry name" value="rSAM_sf"/>
</dbReference>
<evidence type="ECO:0000256" key="9">
    <source>
        <dbReference type="ARBA" id="ARBA00022898"/>
    </source>
</evidence>
<keyword evidence="6 14" id="KW-0004">4Fe-4S</keyword>
<dbReference type="GO" id="GO:0051539">
    <property type="term" value="F:4 iron, 4 sulfur cluster binding"/>
    <property type="evidence" value="ECO:0007669"/>
    <property type="project" value="UniProtKB-KW"/>
</dbReference>
<keyword evidence="9 15" id="KW-0663">Pyridoxal phosphate</keyword>
<evidence type="ECO:0000259" key="16">
    <source>
        <dbReference type="PROSITE" id="PS51918"/>
    </source>
</evidence>
<comment type="cofactor">
    <cofactor evidence="2 15">
        <name>pyridoxal 5'-phosphate</name>
        <dbReference type="ChEBI" id="CHEBI:597326"/>
    </cofactor>
</comment>
<dbReference type="PROSITE" id="PS51918">
    <property type="entry name" value="RADICAL_SAM"/>
    <property type="match status" value="1"/>
</dbReference>
<dbReference type="AlphaFoldDB" id="A0AA41W4B2"/>
<evidence type="ECO:0000256" key="10">
    <source>
        <dbReference type="ARBA" id="ARBA00023004"/>
    </source>
</evidence>
<keyword evidence="12" id="KW-0413">Isomerase</keyword>
<dbReference type="RefSeq" id="WP_251259790.1">
    <property type="nucleotide sequence ID" value="NZ_JAMQGP010000001.1"/>
</dbReference>
<comment type="caution">
    <text evidence="17">The sequence shown here is derived from an EMBL/GenBank/DDBJ whole genome shotgun (WGS) entry which is preliminary data.</text>
</comment>
<dbReference type="SFLD" id="SFLDG01070">
    <property type="entry name" value="PLP-dependent"/>
    <property type="match status" value="1"/>
</dbReference>
<name>A0AA41W4B2_9GAMM</name>
<dbReference type="InterPro" id="IPR003739">
    <property type="entry name" value="Lys_aminomutase/Glu_NH3_mut"/>
</dbReference>
<evidence type="ECO:0000256" key="13">
    <source>
        <dbReference type="ARBA" id="ARBA00030756"/>
    </source>
</evidence>
<keyword evidence="10" id="KW-0408">Iron</keyword>
<evidence type="ECO:0000256" key="8">
    <source>
        <dbReference type="ARBA" id="ARBA00022723"/>
    </source>
</evidence>
<evidence type="ECO:0000313" key="18">
    <source>
        <dbReference type="Proteomes" id="UP001165393"/>
    </source>
</evidence>